<dbReference type="RefSeq" id="WP_024926603.1">
    <property type="nucleotide sequence ID" value="NZ_MDEO01000035.1"/>
</dbReference>
<gene>
    <name evidence="1" type="ORF">QV13_18590</name>
</gene>
<dbReference type="EMBL" id="MDEO01000035">
    <property type="protein sequence ID" value="OCX14477.1"/>
    <property type="molecule type" value="Genomic_DNA"/>
</dbReference>
<name>A0A1C2DIB8_9HYPH</name>
<organism evidence="1 2">
    <name type="scientific">Mesorhizobium hungaricum</name>
    <dbReference type="NCBI Taxonomy" id="1566387"/>
    <lineage>
        <taxon>Bacteria</taxon>
        <taxon>Pseudomonadati</taxon>
        <taxon>Pseudomonadota</taxon>
        <taxon>Alphaproteobacteria</taxon>
        <taxon>Hyphomicrobiales</taxon>
        <taxon>Phyllobacteriaceae</taxon>
        <taxon>Mesorhizobium</taxon>
    </lineage>
</organism>
<sequence>MDRIVRLDTRRETALQRIADRFVASHKGDVMMALKQMIVLNGEMQQRLDTLGDGSPFDQQPRSHH</sequence>
<evidence type="ECO:0000313" key="2">
    <source>
        <dbReference type="Proteomes" id="UP000094412"/>
    </source>
</evidence>
<keyword evidence="2" id="KW-1185">Reference proteome</keyword>
<comment type="caution">
    <text evidence="1">The sequence shown here is derived from an EMBL/GenBank/DDBJ whole genome shotgun (WGS) entry which is preliminary data.</text>
</comment>
<reference evidence="1 2" key="1">
    <citation type="submission" date="2016-08" db="EMBL/GenBank/DDBJ databases">
        <title>Whole genome sequence of Mesorhizobium sp. strain UASWS1009 isolated from industrial sewage.</title>
        <authorList>
            <person name="Crovadore J."/>
            <person name="Calmin G."/>
            <person name="Chablais R."/>
            <person name="Cochard B."/>
            <person name="Lefort F."/>
        </authorList>
    </citation>
    <scope>NUCLEOTIDE SEQUENCE [LARGE SCALE GENOMIC DNA]</scope>
    <source>
        <strain evidence="1 2">UASWS1009</strain>
    </source>
</reference>
<proteinExistence type="predicted"/>
<dbReference type="Proteomes" id="UP000094412">
    <property type="component" value="Unassembled WGS sequence"/>
</dbReference>
<protein>
    <recommendedName>
        <fullName evidence="3">Transposase</fullName>
    </recommendedName>
</protein>
<evidence type="ECO:0008006" key="3">
    <source>
        <dbReference type="Google" id="ProtNLM"/>
    </source>
</evidence>
<dbReference type="OrthoDB" id="8086076at2"/>
<dbReference type="AlphaFoldDB" id="A0A1C2DIB8"/>
<evidence type="ECO:0000313" key="1">
    <source>
        <dbReference type="EMBL" id="OCX14477.1"/>
    </source>
</evidence>
<accession>A0A1C2DIB8</accession>